<evidence type="ECO:0000256" key="3">
    <source>
        <dbReference type="ARBA" id="ARBA00022842"/>
    </source>
</evidence>
<dbReference type="GO" id="GO:0006107">
    <property type="term" value="P:oxaloacetate metabolic process"/>
    <property type="evidence" value="ECO:0007669"/>
    <property type="project" value="TreeGrafter"/>
</dbReference>
<dbReference type="PANTHER" id="PTHR32308:SF0">
    <property type="entry name" value="HPCH_HPAI ALDOLASE_CITRATE LYASE DOMAIN-CONTAINING PROTEIN"/>
    <property type="match status" value="1"/>
</dbReference>
<evidence type="ECO:0000256" key="2">
    <source>
        <dbReference type="ARBA" id="ARBA00022723"/>
    </source>
</evidence>
<dbReference type="Gene3D" id="3.20.20.60">
    <property type="entry name" value="Phosphoenolpyruvate-binding domains"/>
    <property type="match status" value="1"/>
</dbReference>
<protein>
    <submittedName>
        <fullName evidence="5">Aldolase/citrate lyase family protein</fullName>
    </submittedName>
</protein>
<dbReference type="AlphaFoldDB" id="A0AA42CJ50"/>
<dbReference type="GO" id="GO:0000287">
    <property type="term" value="F:magnesium ion binding"/>
    <property type="evidence" value="ECO:0007669"/>
    <property type="project" value="TreeGrafter"/>
</dbReference>
<dbReference type="RefSeq" id="WP_282583986.1">
    <property type="nucleotide sequence ID" value="NZ_JAMOIM010000003.1"/>
</dbReference>
<dbReference type="InterPro" id="IPR040442">
    <property type="entry name" value="Pyrv_kinase-like_dom_sf"/>
</dbReference>
<dbReference type="SUPFAM" id="SSF51621">
    <property type="entry name" value="Phosphoenolpyruvate/pyruvate domain"/>
    <property type="match status" value="1"/>
</dbReference>
<keyword evidence="5" id="KW-0456">Lyase</keyword>
<keyword evidence="2" id="KW-0479">Metal-binding</keyword>
<reference evidence="5" key="1">
    <citation type="submission" date="2022-05" db="EMBL/GenBank/DDBJ databases">
        <authorList>
            <person name="Pankratov T."/>
        </authorList>
    </citation>
    <scope>NUCLEOTIDE SEQUENCE</scope>
    <source>
        <strain evidence="5">BP6-180914</strain>
    </source>
</reference>
<evidence type="ECO:0000313" key="6">
    <source>
        <dbReference type="Proteomes" id="UP001165667"/>
    </source>
</evidence>
<evidence type="ECO:0000259" key="4">
    <source>
        <dbReference type="Pfam" id="PF03328"/>
    </source>
</evidence>
<evidence type="ECO:0000313" key="5">
    <source>
        <dbReference type="EMBL" id="MCW6507621.1"/>
    </source>
</evidence>
<dbReference type="InterPro" id="IPR005000">
    <property type="entry name" value="Aldolase/citrate-lyase_domain"/>
</dbReference>
<dbReference type="InterPro" id="IPR015813">
    <property type="entry name" value="Pyrv/PenolPyrv_kinase-like_dom"/>
</dbReference>
<dbReference type="Proteomes" id="UP001165667">
    <property type="component" value="Unassembled WGS sequence"/>
</dbReference>
<gene>
    <name evidence="5" type="ORF">M8523_06250</name>
</gene>
<dbReference type="GO" id="GO:0016829">
    <property type="term" value="F:lyase activity"/>
    <property type="evidence" value="ECO:0007669"/>
    <property type="project" value="UniProtKB-KW"/>
</dbReference>
<dbReference type="EMBL" id="JAMOIM010000003">
    <property type="protein sequence ID" value="MCW6507621.1"/>
    <property type="molecule type" value="Genomic_DNA"/>
</dbReference>
<organism evidence="5 6">
    <name type="scientific">Lichenifustis flavocetrariae</name>
    <dbReference type="NCBI Taxonomy" id="2949735"/>
    <lineage>
        <taxon>Bacteria</taxon>
        <taxon>Pseudomonadati</taxon>
        <taxon>Pseudomonadota</taxon>
        <taxon>Alphaproteobacteria</taxon>
        <taxon>Hyphomicrobiales</taxon>
        <taxon>Lichenihabitantaceae</taxon>
        <taxon>Lichenifustis</taxon>
    </lineage>
</organism>
<dbReference type="Pfam" id="PF03328">
    <property type="entry name" value="HpcH_HpaI"/>
    <property type="match status" value="1"/>
</dbReference>
<name>A0AA42CJ50_9HYPH</name>
<comment type="cofactor">
    <cofactor evidence="1">
        <name>Mg(2+)</name>
        <dbReference type="ChEBI" id="CHEBI:18420"/>
    </cofactor>
</comment>
<keyword evidence="3" id="KW-0460">Magnesium</keyword>
<dbReference type="PANTHER" id="PTHR32308">
    <property type="entry name" value="LYASE BETA SUBUNIT, PUTATIVE (AFU_ORTHOLOGUE AFUA_4G13030)-RELATED"/>
    <property type="match status" value="1"/>
</dbReference>
<keyword evidence="6" id="KW-1185">Reference proteome</keyword>
<feature type="domain" description="HpcH/HpaI aldolase/citrate lyase" evidence="4">
    <location>
        <begin position="2"/>
        <end position="229"/>
    </location>
</feature>
<comment type="caution">
    <text evidence="5">The sequence shown here is derived from an EMBL/GenBank/DDBJ whole genome shotgun (WGS) entry which is preliminary data.</text>
</comment>
<sequence length="244" mass="25893">MRSVLVVPVTDPKALDAAFAAAADAIVLDLVTDRKRDPTARVAVRRTARDILRAAQIDAHRPHLYVRLEGLDEDAFDDDLSAVMIGEPDGILLAGSRSGIDVQHLGAKLAVQEAEYGLTDGETGVIAEAGASARALFTLASYDGASARLVGLTWHAERLALDLGSDHDVTELADFAPFQTVRHLTLFAARAAEVAALDTASAIVDETLFLAECQAARRHGFNAKLTTSPSQVAIINAVFSRDPA</sequence>
<proteinExistence type="predicted"/>
<evidence type="ECO:0000256" key="1">
    <source>
        <dbReference type="ARBA" id="ARBA00001946"/>
    </source>
</evidence>
<accession>A0AA42CJ50</accession>